<dbReference type="Gene3D" id="3.40.50.1820">
    <property type="entry name" value="alpha/beta hydrolase"/>
    <property type="match status" value="1"/>
</dbReference>
<dbReference type="Pfam" id="PF12697">
    <property type="entry name" value="Abhydrolase_6"/>
    <property type="match status" value="1"/>
</dbReference>
<sequence>MRTRLLGAAGLAGASAVGGALGLSSYFARRFVTPEPPEDDVVIRELTASTITLDADEQTTAPGRYGLWLNGPTGHLRFADVLARTDTTVTRVLEAVDFGEPLPGAARMNGYYHAGPPASSLGIPLEDVSLPGPLGAMPGWQVRGQDPARWAVLVHGRGALRAECLRAVPTLHDLGFNVLIPSYRNDIDAPASDDGRYHLGLSEWEDVEAALIHAVELGAQEIVLFGWSMGGAAVLQTLDRSWLSERVSRVVLDAPVVDWAAVMAFHARENRLPAPLGRLGGRMMRGPAAGRLLGLVPGIDLAHTNWVARAAELHTPILLIHSTDDEFVPVGRSQELARARPDLVTMPEWTTARHCREWNTEPGRWERMVREFLAPPA</sequence>
<dbReference type="RefSeq" id="WP_146317123.1">
    <property type="nucleotide sequence ID" value="NZ_VCQV01000016.1"/>
</dbReference>
<dbReference type="GO" id="GO:0016787">
    <property type="term" value="F:hydrolase activity"/>
    <property type="evidence" value="ECO:0007669"/>
    <property type="project" value="UniProtKB-KW"/>
</dbReference>
<dbReference type="EMBL" id="VCQV01000016">
    <property type="protein sequence ID" value="TWP35844.1"/>
    <property type="molecule type" value="Genomic_DNA"/>
</dbReference>
<dbReference type="AlphaFoldDB" id="A0A563E1R4"/>
<keyword evidence="2" id="KW-0378">Hydrolase</keyword>
<dbReference type="InterPro" id="IPR029058">
    <property type="entry name" value="AB_hydrolase_fold"/>
</dbReference>
<evidence type="ECO:0000313" key="2">
    <source>
        <dbReference type="EMBL" id="TWP35844.1"/>
    </source>
</evidence>
<dbReference type="InterPro" id="IPR052920">
    <property type="entry name" value="DNA-binding_regulatory"/>
</dbReference>
<reference evidence="2 3" key="1">
    <citation type="submission" date="2019-05" db="EMBL/GenBank/DDBJ databases">
        <authorList>
            <person name="Lee S.D."/>
        </authorList>
    </citation>
    <scope>NUCLEOTIDE SEQUENCE [LARGE SCALE GENOMIC DNA]</scope>
    <source>
        <strain evidence="2 3">C5-26</strain>
    </source>
</reference>
<gene>
    <name evidence="2" type="ORF">FGL98_12655</name>
</gene>
<proteinExistence type="predicted"/>
<accession>A0A563E1R4</accession>
<evidence type="ECO:0000259" key="1">
    <source>
        <dbReference type="Pfam" id="PF12697"/>
    </source>
</evidence>
<organism evidence="2 3">
    <name type="scientific">Leekyejoonella antrihumi</name>
    <dbReference type="NCBI Taxonomy" id="1660198"/>
    <lineage>
        <taxon>Bacteria</taxon>
        <taxon>Bacillati</taxon>
        <taxon>Actinomycetota</taxon>
        <taxon>Actinomycetes</taxon>
        <taxon>Micrococcales</taxon>
        <taxon>Dermacoccaceae</taxon>
        <taxon>Leekyejoonella</taxon>
    </lineage>
</organism>
<keyword evidence="3" id="KW-1185">Reference proteome</keyword>
<dbReference type="PANTHER" id="PTHR43358">
    <property type="entry name" value="ALPHA/BETA-HYDROLASE"/>
    <property type="match status" value="1"/>
</dbReference>
<protein>
    <submittedName>
        <fullName evidence="2">Alpha/beta fold hydrolase</fullName>
    </submittedName>
</protein>
<comment type="caution">
    <text evidence="2">The sequence shown here is derived from an EMBL/GenBank/DDBJ whole genome shotgun (WGS) entry which is preliminary data.</text>
</comment>
<dbReference type="OrthoDB" id="8111537at2"/>
<feature type="domain" description="AB hydrolase-1" evidence="1">
    <location>
        <begin position="152"/>
        <end position="348"/>
    </location>
</feature>
<dbReference type="PANTHER" id="PTHR43358:SF4">
    <property type="entry name" value="ALPHA_BETA HYDROLASE FOLD-1 DOMAIN-CONTAINING PROTEIN"/>
    <property type="match status" value="1"/>
</dbReference>
<dbReference type="InterPro" id="IPR000073">
    <property type="entry name" value="AB_hydrolase_1"/>
</dbReference>
<dbReference type="Proteomes" id="UP000320244">
    <property type="component" value="Unassembled WGS sequence"/>
</dbReference>
<evidence type="ECO:0000313" key="3">
    <source>
        <dbReference type="Proteomes" id="UP000320244"/>
    </source>
</evidence>
<name>A0A563E1R4_9MICO</name>
<reference evidence="2 3" key="2">
    <citation type="submission" date="2019-08" db="EMBL/GenBank/DDBJ databases">
        <title>Jejuicoccus antrihumi gen. nov., sp. nov., a new member of the family Dermacoccaceae isolated from a cave.</title>
        <authorList>
            <person name="Schumann P."/>
            <person name="Kim I.S."/>
        </authorList>
    </citation>
    <scope>NUCLEOTIDE SEQUENCE [LARGE SCALE GENOMIC DNA]</scope>
    <source>
        <strain evidence="2 3">C5-26</strain>
    </source>
</reference>
<dbReference type="SUPFAM" id="SSF53474">
    <property type="entry name" value="alpha/beta-Hydrolases"/>
    <property type="match status" value="1"/>
</dbReference>